<gene>
    <name evidence="2" type="ORF">P6N53_16240</name>
</gene>
<dbReference type="InterPro" id="IPR003797">
    <property type="entry name" value="DegV"/>
</dbReference>
<dbReference type="GO" id="GO:0008289">
    <property type="term" value="F:lipid binding"/>
    <property type="evidence" value="ECO:0007669"/>
    <property type="project" value="UniProtKB-KW"/>
</dbReference>
<dbReference type="PANTHER" id="PTHR33434">
    <property type="entry name" value="DEGV DOMAIN-CONTAINING PROTEIN DR_1986-RELATED"/>
    <property type="match status" value="1"/>
</dbReference>
<comment type="caution">
    <text evidence="2">The sequence shown here is derived from an EMBL/GenBank/DDBJ whole genome shotgun (WGS) entry which is preliminary data.</text>
</comment>
<evidence type="ECO:0000313" key="2">
    <source>
        <dbReference type="EMBL" id="MDO7788777.1"/>
    </source>
</evidence>
<dbReference type="NCBIfam" id="TIGR00762">
    <property type="entry name" value="DegV"/>
    <property type="match status" value="1"/>
</dbReference>
<dbReference type="Proteomes" id="UP001172911">
    <property type="component" value="Unassembled WGS sequence"/>
</dbReference>
<dbReference type="Gene3D" id="3.30.1180.10">
    <property type="match status" value="1"/>
</dbReference>
<proteinExistence type="predicted"/>
<protein>
    <submittedName>
        <fullName evidence="2">DegV family protein</fullName>
    </submittedName>
</protein>
<dbReference type="PANTHER" id="PTHR33434:SF2">
    <property type="entry name" value="FATTY ACID-BINDING PROTEIN TM_1468"/>
    <property type="match status" value="1"/>
</dbReference>
<dbReference type="AlphaFoldDB" id="A0AAW7ZGF0"/>
<dbReference type="InterPro" id="IPR050270">
    <property type="entry name" value="DegV_domain_contain"/>
</dbReference>
<dbReference type="Pfam" id="PF02645">
    <property type="entry name" value="DegV"/>
    <property type="match status" value="1"/>
</dbReference>
<organism evidence="2 3">
    <name type="scientific">Desulforamulus aquiferis</name>
    <dbReference type="NCBI Taxonomy" id="1397668"/>
    <lineage>
        <taxon>Bacteria</taxon>
        <taxon>Bacillati</taxon>
        <taxon>Bacillota</taxon>
        <taxon>Clostridia</taxon>
        <taxon>Eubacteriales</taxon>
        <taxon>Peptococcaceae</taxon>
        <taxon>Desulforamulus</taxon>
    </lineage>
</organism>
<dbReference type="InterPro" id="IPR043168">
    <property type="entry name" value="DegV_C"/>
</dbReference>
<dbReference type="RefSeq" id="WP_304545011.1">
    <property type="nucleotide sequence ID" value="NZ_JARPTC010000024.1"/>
</dbReference>
<reference evidence="2" key="1">
    <citation type="journal article" date="2023" name="J. Hazard. Mater.">
        <title>Anaerobic biodegradation of pyrene and benzo[a]pyrene by a new sulfate-reducing Desulforamulus aquiferis strain DSA.</title>
        <authorList>
            <person name="Zhang Z."/>
            <person name="Sun J."/>
            <person name="Gong X."/>
            <person name="Wang C."/>
            <person name="Wang H."/>
        </authorList>
    </citation>
    <scope>NUCLEOTIDE SEQUENCE</scope>
    <source>
        <strain evidence="2">DSA</strain>
    </source>
</reference>
<evidence type="ECO:0000256" key="1">
    <source>
        <dbReference type="ARBA" id="ARBA00023121"/>
    </source>
</evidence>
<evidence type="ECO:0000313" key="3">
    <source>
        <dbReference type="Proteomes" id="UP001172911"/>
    </source>
</evidence>
<sequence>MPPVRIVTDSTADLTDDLLKRFNISRVPLKVLFEREVYKDGEEIKPDVFYERLKKGEFATTSQPSPGEFAKVFQELVKDGSEVICLTLSGQFSGTYQSAQVGKKMVTGDIEIVDTMSASWGVGLMAIAAARAAAEGKSKQEILRLLNSLVSKMKVLFLVDSLDHLERGGRIGKAQAFLGTLLSIKPLLCINDGIVCPYEKIRGRDKGLERMVQIVEQQTKGAKINCAIINGGDPEAGEALYKKVINRLECQEVWQGDIGSVIGSHVGPVSGIIYYSL</sequence>
<dbReference type="Gene3D" id="3.40.50.10170">
    <property type="match status" value="1"/>
</dbReference>
<keyword evidence="1" id="KW-0446">Lipid-binding</keyword>
<accession>A0AAW7ZGF0</accession>
<dbReference type="EMBL" id="JARPTC010000024">
    <property type="protein sequence ID" value="MDO7788777.1"/>
    <property type="molecule type" value="Genomic_DNA"/>
</dbReference>
<dbReference type="PROSITE" id="PS51482">
    <property type="entry name" value="DEGV"/>
    <property type="match status" value="1"/>
</dbReference>
<keyword evidence="3" id="KW-1185">Reference proteome</keyword>
<reference evidence="2" key="2">
    <citation type="submission" date="2023-03" db="EMBL/GenBank/DDBJ databases">
        <authorList>
            <person name="Zhang Z."/>
        </authorList>
    </citation>
    <scope>NUCLEOTIDE SEQUENCE</scope>
    <source>
        <strain evidence="2">DSA</strain>
    </source>
</reference>
<dbReference type="SUPFAM" id="SSF82549">
    <property type="entry name" value="DAK1/DegV-like"/>
    <property type="match status" value="1"/>
</dbReference>
<name>A0AAW7ZGF0_9FIRM</name>